<keyword evidence="1" id="KW-0547">Nucleotide-binding</keyword>
<feature type="region of interest" description="Disordered" evidence="2">
    <location>
        <begin position="240"/>
        <end position="259"/>
    </location>
</feature>
<name>A0ABQ2JZU4_9ACTN</name>
<evidence type="ECO:0000259" key="3">
    <source>
        <dbReference type="PROSITE" id="PS50975"/>
    </source>
</evidence>
<dbReference type="Proteomes" id="UP000600080">
    <property type="component" value="Unassembled WGS sequence"/>
</dbReference>
<dbReference type="SUPFAM" id="SSF56059">
    <property type="entry name" value="Glutathione synthetase ATP-binding domain-like"/>
    <property type="match status" value="1"/>
</dbReference>
<gene>
    <name evidence="4" type="ORF">GCM10012285_62240</name>
</gene>
<dbReference type="InterPro" id="IPR011761">
    <property type="entry name" value="ATP-grasp"/>
</dbReference>
<evidence type="ECO:0000256" key="2">
    <source>
        <dbReference type="SAM" id="MobiDB-lite"/>
    </source>
</evidence>
<evidence type="ECO:0000256" key="1">
    <source>
        <dbReference type="PROSITE-ProRule" id="PRU00409"/>
    </source>
</evidence>
<dbReference type="GeneID" id="301551894"/>
<protein>
    <submittedName>
        <fullName evidence="4">ATP-grasp domain-containing protein</fullName>
    </submittedName>
</protein>
<organism evidence="4 5">
    <name type="scientific">Streptomyces kronopolitis</name>
    <dbReference type="NCBI Taxonomy" id="1612435"/>
    <lineage>
        <taxon>Bacteria</taxon>
        <taxon>Bacillati</taxon>
        <taxon>Actinomycetota</taxon>
        <taxon>Actinomycetes</taxon>
        <taxon>Kitasatosporales</taxon>
        <taxon>Streptomycetaceae</taxon>
        <taxon>Streptomyces</taxon>
    </lineage>
</organism>
<sequence length="381" mass="39655">MGEGPRAVPPLDTGVPVLLLRLGPGPLPRDTLGAVRSLGRAGVEVHAVAAAAGGPVGRSRHLHRMHLHPAGPPSPAALLDLLRDLSEGLGRPAVLLPVDDRAALAAARLASRLLGRYLLPGPPQRLTDPAELALLCRELGLPHPATAVPTGPRQAAEAASGLGLPLVALWRHPWLRPPPAGLSGSIVVHTPDDARRLHELAEHAGGGLLLRRPLPAGPGTDWFFHGCFTRGGRCLIGGTGRAGRGRPWTGPATAGRRLPHPEVERAALRLAGHLAHRGLLDLDFRRDADGRHHLLGAGVRPGARFRLFTDPSSGLDAVRALHLDLTGRTVPPVPGAPGPRPRDTRPAPPGGTARTPPPLARPLAAPRGVPPAPAPGPPLRP</sequence>
<proteinExistence type="predicted"/>
<comment type="caution">
    <text evidence="4">The sequence shown here is derived from an EMBL/GenBank/DDBJ whole genome shotgun (WGS) entry which is preliminary data.</text>
</comment>
<feature type="region of interest" description="Disordered" evidence="2">
    <location>
        <begin position="327"/>
        <end position="381"/>
    </location>
</feature>
<feature type="domain" description="ATP-grasp" evidence="3">
    <location>
        <begin position="133"/>
        <end position="326"/>
    </location>
</feature>
<keyword evidence="1" id="KW-0067">ATP-binding</keyword>
<accession>A0ABQ2JZU4</accession>
<reference evidence="5" key="1">
    <citation type="journal article" date="2019" name="Int. J. Syst. Evol. Microbiol.">
        <title>The Global Catalogue of Microorganisms (GCM) 10K type strain sequencing project: providing services to taxonomists for standard genome sequencing and annotation.</title>
        <authorList>
            <consortium name="The Broad Institute Genomics Platform"/>
            <consortium name="The Broad Institute Genome Sequencing Center for Infectious Disease"/>
            <person name="Wu L."/>
            <person name="Ma J."/>
        </authorList>
    </citation>
    <scope>NUCLEOTIDE SEQUENCE [LARGE SCALE GENOMIC DNA]</scope>
    <source>
        <strain evidence="5">CGMCC 4.7323</strain>
    </source>
</reference>
<dbReference type="EMBL" id="BMND01000046">
    <property type="protein sequence ID" value="GGN62260.1"/>
    <property type="molecule type" value="Genomic_DNA"/>
</dbReference>
<feature type="compositionally biased region" description="Pro residues" evidence="2">
    <location>
        <begin position="368"/>
        <end position="381"/>
    </location>
</feature>
<dbReference type="RefSeq" id="WP_189103769.1">
    <property type="nucleotide sequence ID" value="NZ_BMND01000046.1"/>
</dbReference>
<evidence type="ECO:0000313" key="5">
    <source>
        <dbReference type="Proteomes" id="UP000600080"/>
    </source>
</evidence>
<dbReference type="PROSITE" id="PS50975">
    <property type="entry name" value="ATP_GRASP"/>
    <property type="match status" value="1"/>
</dbReference>
<keyword evidence="5" id="KW-1185">Reference proteome</keyword>
<evidence type="ECO:0000313" key="4">
    <source>
        <dbReference type="EMBL" id="GGN62260.1"/>
    </source>
</evidence>